<proteinExistence type="predicted"/>
<reference evidence="1" key="1">
    <citation type="journal article" date="2021" name="Nat. Commun.">
        <title>Genetic determinants of endophytism in the Arabidopsis root mycobiome.</title>
        <authorList>
            <person name="Mesny F."/>
            <person name="Miyauchi S."/>
            <person name="Thiergart T."/>
            <person name="Pickel B."/>
            <person name="Atanasova L."/>
            <person name="Karlsson M."/>
            <person name="Huettel B."/>
            <person name="Barry K.W."/>
            <person name="Haridas S."/>
            <person name="Chen C."/>
            <person name="Bauer D."/>
            <person name="Andreopoulos W."/>
            <person name="Pangilinan J."/>
            <person name="LaButti K."/>
            <person name="Riley R."/>
            <person name="Lipzen A."/>
            <person name="Clum A."/>
            <person name="Drula E."/>
            <person name="Henrissat B."/>
            <person name="Kohler A."/>
            <person name="Grigoriev I.V."/>
            <person name="Martin F.M."/>
            <person name="Hacquard S."/>
        </authorList>
    </citation>
    <scope>NUCLEOTIDE SEQUENCE</scope>
    <source>
        <strain evidence="1">MPI-CAGE-AT-0023</strain>
    </source>
</reference>
<dbReference type="RefSeq" id="XP_046043895.1">
    <property type="nucleotide sequence ID" value="XM_046196823.1"/>
</dbReference>
<dbReference type="AlphaFoldDB" id="A0A9P9G554"/>
<keyword evidence="2" id="KW-1185">Reference proteome</keyword>
<name>A0A9P9G554_FUSRE</name>
<dbReference type="Proteomes" id="UP000720189">
    <property type="component" value="Unassembled WGS sequence"/>
</dbReference>
<evidence type="ECO:0000313" key="2">
    <source>
        <dbReference type="Proteomes" id="UP000720189"/>
    </source>
</evidence>
<dbReference type="EMBL" id="JAGMUX010000019">
    <property type="protein sequence ID" value="KAH7232235.1"/>
    <property type="molecule type" value="Genomic_DNA"/>
</dbReference>
<evidence type="ECO:0000313" key="1">
    <source>
        <dbReference type="EMBL" id="KAH7232235.1"/>
    </source>
</evidence>
<gene>
    <name evidence="1" type="ORF">BKA55DRAFT_624530</name>
</gene>
<dbReference type="OrthoDB" id="416786at2759"/>
<accession>A0A9P9G554</accession>
<dbReference type="SUPFAM" id="SSF52777">
    <property type="entry name" value="CoA-dependent acyltransferases"/>
    <property type="match status" value="1"/>
</dbReference>
<dbReference type="InterPro" id="IPR023213">
    <property type="entry name" value="CAT-like_dom_sf"/>
</dbReference>
<organism evidence="1 2">
    <name type="scientific">Fusarium redolens</name>
    <dbReference type="NCBI Taxonomy" id="48865"/>
    <lineage>
        <taxon>Eukaryota</taxon>
        <taxon>Fungi</taxon>
        <taxon>Dikarya</taxon>
        <taxon>Ascomycota</taxon>
        <taxon>Pezizomycotina</taxon>
        <taxon>Sordariomycetes</taxon>
        <taxon>Hypocreomycetidae</taxon>
        <taxon>Hypocreales</taxon>
        <taxon>Nectriaceae</taxon>
        <taxon>Fusarium</taxon>
        <taxon>Fusarium redolens species complex</taxon>
    </lineage>
</organism>
<protein>
    <submittedName>
        <fullName evidence="1">Uncharacterized protein</fullName>
    </submittedName>
</protein>
<comment type="caution">
    <text evidence="1">The sequence shown here is derived from an EMBL/GenBank/DDBJ whole genome shotgun (WGS) entry which is preliminary data.</text>
</comment>
<sequence>MSGPIQQYFVQQRLWFLEKLHTGLSSYMIPSAVRLRGTPDLNALETALSAL</sequence>
<dbReference type="Gene3D" id="3.30.559.10">
    <property type="entry name" value="Chloramphenicol acetyltransferase-like domain"/>
    <property type="match status" value="1"/>
</dbReference>
<dbReference type="GeneID" id="70226777"/>